<evidence type="ECO:0000313" key="2">
    <source>
        <dbReference type="Proteomes" id="UP000237347"/>
    </source>
</evidence>
<organism evidence="1 2">
    <name type="scientific">Quercus suber</name>
    <name type="common">Cork oak</name>
    <dbReference type="NCBI Taxonomy" id="58331"/>
    <lineage>
        <taxon>Eukaryota</taxon>
        <taxon>Viridiplantae</taxon>
        <taxon>Streptophyta</taxon>
        <taxon>Embryophyta</taxon>
        <taxon>Tracheophyta</taxon>
        <taxon>Spermatophyta</taxon>
        <taxon>Magnoliopsida</taxon>
        <taxon>eudicotyledons</taxon>
        <taxon>Gunneridae</taxon>
        <taxon>Pentapetalae</taxon>
        <taxon>rosids</taxon>
        <taxon>fabids</taxon>
        <taxon>Fagales</taxon>
        <taxon>Fagaceae</taxon>
        <taxon>Quercus</taxon>
    </lineage>
</organism>
<sequence length="139" mass="15679">MKRLRCTVLRTLHFFAFAETLRNDRLQRYYCLACSPEDEFGSDYDSSISTSDCVSSSESCATGPKRVEFEDRSEDEKKKVVKRSISSSVTEISGGGDDSVFSGENFCEENPFLFVSGELTSSCFLLFIKIYTLFGFQES</sequence>
<comment type="caution">
    <text evidence="1">The sequence shown here is derived from an EMBL/GenBank/DDBJ whole genome shotgun (WGS) entry which is preliminary data.</text>
</comment>
<name>A0AAW0J7C2_QUESU</name>
<proteinExistence type="predicted"/>
<gene>
    <name evidence="1" type="ORF">CFP56_036244</name>
</gene>
<dbReference type="Proteomes" id="UP000237347">
    <property type="component" value="Unassembled WGS sequence"/>
</dbReference>
<dbReference type="EMBL" id="PKMF04000657">
    <property type="protein sequence ID" value="KAK7822705.1"/>
    <property type="molecule type" value="Genomic_DNA"/>
</dbReference>
<accession>A0AAW0J7C2</accession>
<keyword evidence="2" id="KW-1185">Reference proteome</keyword>
<evidence type="ECO:0000313" key="1">
    <source>
        <dbReference type="EMBL" id="KAK7822705.1"/>
    </source>
</evidence>
<protein>
    <submittedName>
        <fullName evidence="1">Uncharacterized protein</fullName>
    </submittedName>
</protein>
<dbReference type="AlphaFoldDB" id="A0AAW0J7C2"/>
<reference evidence="1 2" key="1">
    <citation type="journal article" date="2018" name="Sci. Data">
        <title>The draft genome sequence of cork oak.</title>
        <authorList>
            <person name="Ramos A.M."/>
            <person name="Usie A."/>
            <person name="Barbosa P."/>
            <person name="Barros P.M."/>
            <person name="Capote T."/>
            <person name="Chaves I."/>
            <person name="Simoes F."/>
            <person name="Abreu I."/>
            <person name="Carrasquinho I."/>
            <person name="Faro C."/>
            <person name="Guimaraes J.B."/>
            <person name="Mendonca D."/>
            <person name="Nobrega F."/>
            <person name="Rodrigues L."/>
            <person name="Saibo N.J.M."/>
            <person name="Varela M.C."/>
            <person name="Egas C."/>
            <person name="Matos J."/>
            <person name="Miguel C.M."/>
            <person name="Oliveira M.M."/>
            <person name="Ricardo C.P."/>
            <person name="Goncalves S."/>
        </authorList>
    </citation>
    <scope>NUCLEOTIDE SEQUENCE [LARGE SCALE GENOMIC DNA]</scope>
    <source>
        <strain evidence="2">cv. HL8</strain>
    </source>
</reference>